<dbReference type="NCBIfam" id="TIGR02379">
    <property type="entry name" value="ECA_wecE"/>
    <property type="match status" value="1"/>
</dbReference>
<dbReference type="Pfam" id="PF01041">
    <property type="entry name" value="DegT_DnrJ_EryC1"/>
    <property type="match status" value="1"/>
</dbReference>
<protein>
    <submittedName>
        <fullName evidence="5">dTDP-4-amino-4,6-dideoxygalactose transaminase</fullName>
        <ecNumber evidence="5">2.6.1.59</ecNumber>
    </submittedName>
</protein>
<evidence type="ECO:0000313" key="5">
    <source>
        <dbReference type="EMBL" id="QDV09632.1"/>
    </source>
</evidence>
<dbReference type="InterPro" id="IPR015422">
    <property type="entry name" value="PyrdxlP-dep_Trfase_small"/>
</dbReference>
<dbReference type="PANTHER" id="PTHR30244">
    <property type="entry name" value="TRANSAMINASE"/>
    <property type="match status" value="1"/>
</dbReference>
<dbReference type="AlphaFoldDB" id="A0A518EZW3"/>
<proteinExistence type="inferred from homology"/>
<dbReference type="CDD" id="cd00616">
    <property type="entry name" value="AHBA_syn"/>
    <property type="match status" value="1"/>
</dbReference>
<accession>A0A518EZW3</accession>
<evidence type="ECO:0000256" key="4">
    <source>
        <dbReference type="RuleBase" id="RU004508"/>
    </source>
</evidence>
<dbReference type="GO" id="GO:0030170">
    <property type="term" value="F:pyridoxal phosphate binding"/>
    <property type="evidence" value="ECO:0007669"/>
    <property type="project" value="TreeGrafter"/>
</dbReference>
<keyword evidence="3 4" id="KW-0663">Pyridoxal phosphate</keyword>
<dbReference type="Proteomes" id="UP000320390">
    <property type="component" value="Chromosome"/>
</dbReference>
<dbReference type="RefSeq" id="WP_145204336.1">
    <property type="nucleotide sequence ID" value="NZ_CP036434.1"/>
</dbReference>
<keyword evidence="5" id="KW-0032">Aminotransferase</keyword>
<keyword evidence="6" id="KW-1185">Reference proteome</keyword>
<dbReference type="SUPFAM" id="SSF53383">
    <property type="entry name" value="PLP-dependent transferases"/>
    <property type="match status" value="1"/>
</dbReference>
<organism evidence="5 6">
    <name type="scientific">Saltatorellus ferox</name>
    <dbReference type="NCBI Taxonomy" id="2528018"/>
    <lineage>
        <taxon>Bacteria</taxon>
        <taxon>Pseudomonadati</taxon>
        <taxon>Planctomycetota</taxon>
        <taxon>Planctomycetia</taxon>
        <taxon>Planctomycetia incertae sedis</taxon>
        <taxon>Saltatorellus</taxon>
    </lineage>
</organism>
<dbReference type="EMBL" id="CP036434">
    <property type="protein sequence ID" value="QDV09632.1"/>
    <property type="molecule type" value="Genomic_DNA"/>
</dbReference>
<name>A0A518EZW3_9BACT</name>
<dbReference type="Gene3D" id="3.40.640.10">
    <property type="entry name" value="Type I PLP-dependent aspartate aminotransferase-like (Major domain)"/>
    <property type="match status" value="1"/>
</dbReference>
<evidence type="ECO:0000256" key="2">
    <source>
        <dbReference type="PIRSR" id="PIRSR000390-1"/>
    </source>
</evidence>
<feature type="active site" description="Proton acceptor" evidence="2">
    <location>
        <position position="185"/>
    </location>
</feature>
<evidence type="ECO:0000256" key="3">
    <source>
        <dbReference type="PIRSR" id="PIRSR000390-2"/>
    </source>
</evidence>
<dbReference type="Gene3D" id="3.90.1150.10">
    <property type="entry name" value="Aspartate Aminotransferase, domain 1"/>
    <property type="match status" value="1"/>
</dbReference>
<feature type="modified residue" description="N6-(pyridoxal phosphate)lysine" evidence="3">
    <location>
        <position position="185"/>
    </location>
</feature>
<dbReference type="InterPro" id="IPR015421">
    <property type="entry name" value="PyrdxlP-dep_Trfase_major"/>
</dbReference>
<dbReference type="OrthoDB" id="9810913at2"/>
<dbReference type="FunFam" id="3.40.640.10:FF:000037">
    <property type="entry name" value="dTDP-4-amino-4,6-dideoxygalactose transaminase"/>
    <property type="match status" value="1"/>
</dbReference>
<dbReference type="EC" id="2.6.1.59" evidence="5"/>
<dbReference type="GO" id="GO:0019180">
    <property type="term" value="F:dTDP-4-amino-4,6-dideoxygalactose transaminase activity"/>
    <property type="evidence" value="ECO:0007669"/>
    <property type="project" value="UniProtKB-EC"/>
</dbReference>
<dbReference type="NCBIfam" id="NF008687">
    <property type="entry name" value="PRK11706.1"/>
    <property type="match status" value="1"/>
</dbReference>
<dbReference type="InterPro" id="IPR015424">
    <property type="entry name" value="PyrdxlP-dep_Trfase"/>
</dbReference>
<evidence type="ECO:0000313" key="6">
    <source>
        <dbReference type="Proteomes" id="UP000320390"/>
    </source>
</evidence>
<dbReference type="InterPro" id="IPR000653">
    <property type="entry name" value="DegT/StrS_aminotransferase"/>
</dbReference>
<dbReference type="InterPro" id="IPR012749">
    <property type="entry name" value="WecE-like"/>
</dbReference>
<gene>
    <name evidence="5" type="primary">rffA</name>
    <name evidence="5" type="ORF">Poly30_51900</name>
</gene>
<keyword evidence="5" id="KW-0808">Transferase</keyword>
<sequence length="382" mass="42186">MSAREIPFNRPYVTGRELSYVAEAHRNGQLAGNGPFTRRCQAWLEERIGCYKALLTHSCTAALEMAATLCEVQAGDEVILPSFTFVSTANAFVARGATPVFVDIRPDTLNLDGELVVEAISERTKVIVPVHYAGVGCDLTPYQAIARERGIFVVEDAAHSILATDEGRSLGSIGDLAAFSFHETKNLSSGQGGALAINDERLAARAEIIWQKGTNRSDFCRGAVDQYTWIDQGSSYLPGEIPAAFLSAQMEEADLITERRLAIWQTYHRELEGLEQRGWLRRPCVPEGSGHNAHIYHVLLSNAEARTRIIEFLRRKGIGAVFHYVPLHTSPAGRRYGREAGELTVTEDIAARLLRLPLWLGIEPLLPRVLRAVGEFFDTVEA</sequence>
<dbReference type="PIRSF" id="PIRSF000390">
    <property type="entry name" value="PLP_StrS"/>
    <property type="match status" value="1"/>
</dbReference>
<dbReference type="GO" id="GO:0000271">
    <property type="term" value="P:polysaccharide biosynthetic process"/>
    <property type="evidence" value="ECO:0007669"/>
    <property type="project" value="TreeGrafter"/>
</dbReference>
<reference evidence="5 6" key="1">
    <citation type="submission" date="2019-02" db="EMBL/GenBank/DDBJ databases">
        <title>Deep-cultivation of Planctomycetes and their phenomic and genomic characterization uncovers novel biology.</title>
        <authorList>
            <person name="Wiegand S."/>
            <person name="Jogler M."/>
            <person name="Boedeker C."/>
            <person name="Pinto D."/>
            <person name="Vollmers J."/>
            <person name="Rivas-Marin E."/>
            <person name="Kohn T."/>
            <person name="Peeters S.H."/>
            <person name="Heuer A."/>
            <person name="Rast P."/>
            <person name="Oberbeckmann S."/>
            <person name="Bunk B."/>
            <person name="Jeske O."/>
            <person name="Meyerdierks A."/>
            <person name="Storesund J.E."/>
            <person name="Kallscheuer N."/>
            <person name="Luecker S."/>
            <person name="Lage O.M."/>
            <person name="Pohl T."/>
            <person name="Merkel B.J."/>
            <person name="Hornburger P."/>
            <person name="Mueller R.-W."/>
            <person name="Bruemmer F."/>
            <person name="Labrenz M."/>
            <person name="Spormann A.M."/>
            <person name="Op den Camp H."/>
            <person name="Overmann J."/>
            <person name="Amann R."/>
            <person name="Jetten M.S.M."/>
            <person name="Mascher T."/>
            <person name="Medema M.H."/>
            <person name="Devos D.P."/>
            <person name="Kaster A.-K."/>
            <person name="Ovreas L."/>
            <person name="Rohde M."/>
            <person name="Galperin M.Y."/>
            <person name="Jogler C."/>
        </authorList>
    </citation>
    <scope>NUCLEOTIDE SEQUENCE [LARGE SCALE GENOMIC DNA]</scope>
    <source>
        <strain evidence="5 6">Poly30</strain>
    </source>
</reference>
<dbReference type="PANTHER" id="PTHR30244:SF34">
    <property type="entry name" value="DTDP-4-AMINO-4,6-DIDEOXYGALACTOSE TRANSAMINASE"/>
    <property type="match status" value="1"/>
</dbReference>
<comment type="similarity">
    <text evidence="1 4">Belongs to the DegT/DnrJ/EryC1 family.</text>
</comment>
<evidence type="ECO:0000256" key="1">
    <source>
        <dbReference type="ARBA" id="ARBA00037999"/>
    </source>
</evidence>